<organism evidence="1">
    <name type="scientific">Anguilla anguilla</name>
    <name type="common">European freshwater eel</name>
    <name type="synonym">Muraena anguilla</name>
    <dbReference type="NCBI Taxonomy" id="7936"/>
    <lineage>
        <taxon>Eukaryota</taxon>
        <taxon>Metazoa</taxon>
        <taxon>Chordata</taxon>
        <taxon>Craniata</taxon>
        <taxon>Vertebrata</taxon>
        <taxon>Euteleostomi</taxon>
        <taxon>Actinopterygii</taxon>
        <taxon>Neopterygii</taxon>
        <taxon>Teleostei</taxon>
        <taxon>Anguilliformes</taxon>
        <taxon>Anguillidae</taxon>
        <taxon>Anguilla</taxon>
    </lineage>
</organism>
<accession>A0A0E9T9T8</accession>
<dbReference type="AlphaFoldDB" id="A0A0E9T9T8"/>
<sequence length="47" mass="5441">MHDDRNFASASNFRLAVLLTIIYLDRWKRTRARLAGIAYAGMTRTNI</sequence>
<evidence type="ECO:0000313" key="1">
    <source>
        <dbReference type="EMBL" id="JAH49650.1"/>
    </source>
</evidence>
<protein>
    <submittedName>
        <fullName evidence="1">Uncharacterized protein</fullName>
    </submittedName>
</protein>
<name>A0A0E9T9T8_ANGAN</name>
<proteinExistence type="predicted"/>
<reference evidence="1" key="1">
    <citation type="submission" date="2014-11" db="EMBL/GenBank/DDBJ databases">
        <authorList>
            <person name="Amaro Gonzalez C."/>
        </authorList>
    </citation>
    <scope>NUCLEOTIDE SEQUENCE</scope>
</reference>
<reference evidence="1" key="2">
    <citation type="journal article" date="2015" name="Fish Shellfish Immunol.">
        <title>Early steps in the European eel (Anguilla anguilla)-Vibrio vulnificus interaction in the gills: Role of the RtxA13 toxin.</title>
        <authorList>
            <person name="Callol A."/>
            <person name="Pajuelo D."/>
            <person name="Ebbesson L."/>
            <person name="Teles M."/>
            <person name="MacKenzie S."/>
            <person name="Amaro C."/>
        </authorList>
    </citation>
    <scope>NUCLEOTIDE SEQUENCE</scope>
</reference>
<dbReference type="EMBL" id="GBXM01058927">
    <property type="protein sequence ID" value="JAH49650.1"/>
    <property type="molecule type" value="Transcribed_RNA"/>
</dbReference>